<name>A0A1G1YS15_9BACT</name>
<evidence type="ECO:0000256" key="3">
    <source>
        <dbReference type="ARBA" id="ARBA00022691"/>
    </source>
</evidence>
<dbReference type="InterPro" id="IPR029063">
    <property type="entry name" value="SAM-dependent_MTases_sf"/>
</dbReference>
<accession>A0A1G1YS15</accession>
<evidence type="ECO:0000256" key="2">
    <source>
        <dbReference type="ARBA" id="ARBA00022679"/>
    </source>
</evidence>
<evidence type="ECO:0000256" key="1">
    <source>
        <dbReference type="ARBA" id="ARBA00022603"/>
    </source>
</evidence>
<evidence type="ECO:0008006" key="6">
    <source>
        <dbReference type="Google" id="ProtNLM"/>
    </source>
</evidence>
<keyword evidence="3" id="KW-0949">S-adenosyl-L-methionine</keyword>
<dbReference type="PANTHER" id="PTHR13610:SF9">
    <property type="entry name" value="FI06469P"/>
    <property type="match status" value="1"/>
</dbReference>
<protein>
    <recommendedName>
        <fullName evidence="6">Methyltransferase domain-containing protein</fullName>
    </recommendedName>
</protein>
<keyword evidence="1" id="KW-0489">Methyltransferase</keyword>
<dbReference type="CDD" id="cd02440">
    <property type="entry name" value="AdoMet_MTases"/>
    <property type="match status" value="1"/>
</dbReference>
<dbReference type="AlphaFoldDB" id="A0A1G1YS15"/>
<dbReference type="GO" id="GO:0032259">
    <property type="term" value="P:methylation"/>
    <property type="evidence" value="ECO:0007669"/>
    <property type="project" value="UniProtKB-KW"/>
</dbReference>
<comment type="caution">
    <text evidence="4">The sequence shown here is derived from an EMBL/GenBank/DDBJ whole genome shotgun (WGS) entry which is preliminary data.</text>
</comment>
<dbReference type="Proteomes" id="UP000176512">
    <property type="component" value="Unassembled WGS sequence"/>
</dbReference>
<reference evidence="4 5" key="1">
    <citation type="journal article" date="2016" name="Nat. Commun.">
        <title>Thousands of microbial genomes shed light on interconnected biogeochemical processes in an aquifer system.</title>
        <authorList>
            <person name="Anantharaman K."/>
            <person name="Brown C.T."/>
            <person name="Hug L.A."/>
            <person name="Sharon I."/>
            <person name="Castelle C.J."/>
            <person name="Probst A.J."/>
            <person name="Thomas B.C."/>
            <person name="Singh A."/>
            <person name="Wilkins M.J."/>
            <person name="Karaoz U."/>
            <person name="Brodie E.L."/>
            <person name="Williams K.H."/>
            <person name="Hubbard S.S."/>
            <person name="Banfield J.F."/>
        </authorList>
    </citation>
    <scope>NUCLEOTIDE SEQUENCE [LARGE SCALE GENOMIC DNA]</scope>
</reference>
<dbReference type="Gene3D" id="3.40.50.150">
    <property type="entry name" value="Vaccinia Virus protein VP39"/>
    <property type="match status" value="1"/>
</dbReference>
<sequence>MITGAPFVPIDTTALKRMIALLQIQLGEKAADLGSGDGRIVIELARAGAKAHGYEINPLLVLTSQKNIKNAGVVDQTSIHWKSFWGQDLSSFQVITLFGMPHMMKRLAQKLRKELKPGARVISHQFMFPDWPVAQQESQLYLYRIS</sequence>
<dbReference type="EMBL" id="MHIP01000012">
    <property type="protein sequence ID" value="OGY55135.1"/>
    <property type="molecule type" value="Genomic_DNA"/>
</dbReference>
<dbReference type="PANTHER" id="PTHR13610">
    <property type="entry name" value="METHYLTRANSFERASE DOMAIN-CONTAINING PROTEIN"/>
    <property type="match status" value="1"/>
</dbReference>
<dbReference type="SUPFAM" id="SSF53335">
    <property type="entry name" value="S-adenosyl-L-methionine-dependent methyltransferases"/>
    <property type="match status" value="1"/>
</dbReference>
<dbReference type="GO" id="GO:0016279">
    <property type="term" value="F:protein-lysine N-methyltransferase activity"/>
    <property type="evidence" value="ECO:0007669"/>
    <property type="project" value="InterPro"/>
</dbReference>
<dbReference type="InterPro" id="IPR026170">
    <property type="entry name" value="FAM173A/B"/>
</dbReference>
<dbReference type="Pfam" id="PF06325">
    <property type="entry name" value="PrmA"/>
    <property type="match status" value="1"/>
</dbReference>
<organism evidence="4 5">
    <name type="scientific">Candidatus Buchananbacteria bacterium RIFCSPLOWO2_01_FULL_46_12</name>
    <dbReference type="NCBI Taxonomy" id="1797546"/>
    <lineage>
        <taxon>Bacteria</taxon>
        <taxon>Candidatus Buchananiibacteriota</taxon>
    </lineage>
</organism>
<evidence type="ECO:0000313" key="4">
    <source>
        <dbReference type="EMBL" id="OGY55135.1"/>
    </source>
</evidence>
<proteinExistence type="predicted"/>
<keyword evidence="2" id="KW-0808">Transferase</keyword>
<evidence type="ECO:0000313" key="5">
    <source>
        <dbReference type="Proteomes" id="UP000176512"/>
    </source>
</evidence>
<gene>
    <name evidence="4" type="ORF">A3A24_03525</name>
</gene>